<protein>
    <submittedName>
        <fullName evidence="4">Histone deacetylase family protein</fullName>
    </submittedName>
</protein>
<evidence type="ECO:0000313" key="4">
    <source>
        <dbReference type="EMBL" id="MXU64957.1"/>
    </source>
</evidence>
<dbReference type="RefSeq" id="WP_160852799.1">
    <property type="nucleotide sequence ID" value="NZ_WUWG01000001.1"/>
</dbReference>
<comment type="caution">
    <text evidence="4">The sequence shown here is derived from an EMBL/GenBank/DDBJ whole genome shotgun (WGS) entry which is preliminary data.</text>
</comment>
<dbReference type="GO" id="GO:0004407">
    <property type="term" value="F:histone deacetylase activity"/>
    <property type="evidence" value="ECO:0007669"/>
    <property type="project" value="TreeGrafter"/>
</dbReference>
<reference evidence="4 5" key="1">
    <citation type="submission" date="2019-12" db="EMBL/GenBank/DDBJ databases">
        <title>Strain KN286 was isolated from seawater, which was collected from Caroline Seamount in the tropical western Pacific.</title>
        <authorList>
            <person name="Wang Q."/>
        </authorList>
    </citation>
    <scope>NUCLEOTIDE SEQUENCE [LARGE SCALE GENOMIC DNA]</scope>
    <source>
        <strain evidence="4 5">KN286</strain>
    </source>
</reference>
<organism evidence="4 5">
    <name type="scientific">Oceanomicrobium pacificus</name>
    <dbReference type="NCBI Taxonomy" id="2692916"/>
    <lineage>
        <taxon>Bacteria</taxon>
        <taxon>Pseudomonadati</taxon>
        <taxon>Pseudomonadota</taxon>
        <taxon>Alphaproteobacteria</taxon>
        <taxon>Rhodobacterales</taxon>
        <taxon>Paracoccaceae</taxon>
        <taxon>Oceanomicrobium</taxon>
    </lineage>
</organism>
<dbReference type="InterPro" id="IPR023801">
    <property type="entry name" value="His_deacetylse_dom"/>
</dbReference>
<dbReference type="InterPro" id="IPR000286">
    <property type="entry name" value="HDACs"/>
</dbReference>
<dbReference type="GO" id="GO:0040029">
    <property type="term" value="P:epigenetic regulation of gene expression"/>
    <property type="evidence" value="ECO:0007669"/>
    <property type="project" value="TreeGrafter"/>
</dbReference>
<dbReference type="CDD" id="cd11599">
    <property type="entry name" value="HDAC_classII_2"/>
    <property type="match status" value="1"/>
</dbReference>
<evidence type="ECO:0000313" key="5">
    <source>
        <dbReference type="Proteomes" id="UP000436016"/>
    </source>
</evidence>
<evidence type="ECO:0000256" key="2">
    <source>
        <dbReference type="SAM" id="MobiDB-lite"/>
    </source>
</evidence>
<sequence length="311" mass="32808">MTTALYTHPSALDHLTPDGHPERVARMDAILTALDAPEFAALDRQEAPAASDADLLLAHPQSHIDAVRAAAPAQGSVALDPDTHMSPGSLDAALHAVGGCIAAVDRVLAGDAGNAFVAMRPPGHHAERTRAMGFCLFGTVAIAAKHALERHGLDRVAIVDFDVHHGNGTQDLLWDEPRIRFASTHQMPLYPGSGRADERGAHGQILNVPLAPGSDGADLHRAMDRQILPMLDAFKPELVLVSAGFDAHARDPLANLNWQDADFARVTADLCRLAATHAGGRLVSTLEGGYDLEGLASGMAAHVATLMEHGQ</sequence>
<dbReference type="PANTHER" id="PTHR10625">
    <property type="entry name" value="HISTONE DEACETYLASE HDAC1-RELATED"/>
    <property type="match status" value="1"/>
</dbReference>
<dbReference type="Proteomes" id="UP000436016">
    <property type="component" value="Unassembled WGS sequence"/>
</dbReference>
<dbReference type="InterPro" id="IPR037138">
    <property type="entry name" value="His_deacetylse_dom_sf"/>
</dbReference>
<proteinExistence type="inferred from homology"/>
<keyword evidence="5" id="KW-1185">Reference proteome</keyword>
<name>A0A6B0TKG2_9RHOB</name>
<dbReference type="InterPro" id="IPR023696">
    <property type="entry name" value="Ureohydrolase_dom_sf"/>
</dbReference>
<feature type="region of interest" description="Disordered" evidence="2">
    <location>
        <begin position="1"/>
        <end position="20"/>
    </location>
</feature>
<gene>
    <name evidence="4" type="ORF">GSH16_05830</name>
</gene>
<dbReference type="PANTHER" id="PTHR10625:SF10">
    <property type="entry name" value="HISTONE DEACETYLASE HDAC1"/>
    <property type="match status" value="1"/>
</dbReference>
<accession>A0A6B0TKG2</accession>
<dbReference type="AlphaFoldDB" id="A0A6B0TKG2"/>
<evidence type="ECO:0000256" key="1">
    <source>
        <dbReference type="ARBA" id="ARBA00005947"/>
    </source>
</evidence>
<comment type="similarity">
    <text evidence="1">Belongs to the histone deacetylase family.</text>
</comment>
<feature type="domain" description="Histone deacetylase" evidence="3">
    <location>
        <begin position="20"/>
        <end position="306"/>
    </location>
</feature>
<evidence type="ECO:0000259" key="3">
    <source>
        <dbReference type="Pfam" id="PF00850"/>
    </source>
</evidence>
<dbReference type="EMBL" id="WUWG01000001">
    <property type="protein sequence ID" value="MXU64957.1"/>
    <property type="molecule type" value="Genomic_DNA"/>
</dbReference>
<dbReference type="Gene3D" id="3.40.800.20">
    <property type="entry name" value="Histone deacetylase domain"/>
    <property type="match status" value="1"/>
</dbReference>
<dbReference type="SUPFAM" id="SSF52768">
    <property type="entry name" value="Arginase/deacetylase"/>
    <property type="match status" value="1"/>
</dbReference>
<dbReference type="PRINTS" id="PR01270">
    <property type="entry name" value="HDASUPER"/>
</dbReference>
<dbReference type="Pfam" id="PF00850">
    <property type="entry name" value="Hist_deacetyl"/>
    <property type="match status" value="1"/>
</dbReference>